<organism evidence="2">
    <name type="scientific">Zooxanthella nutricula</name>
    <dbReference type="NCBI Taxonomy" id="1333877"/>
    <lineage>
        <taxon>Eukaryota</taxon>
        <taxon>Sar</taxon>
        <taxon>Alveolata</taxon>
        <taxon>Dinophyceae</taxon>
        <taxon>Peridiniales</taxon>
        <taxon>Peridiniales incertae sedis</taxon>
        <taxon>Zooxanthella</taxon>
    </lineage>
</organism>
<dbReference type="AlphaFoldDB" id="A0A7S2Q4Y9"/>
<protein>
    <submittedName>
        <fullName evidence="2">Uncharacterized protein</fullName>
    </submittedName>
</protein>
<accession>A0A7S2Q4Y9</accession>
<feature type="region of interest" description="Disordered" evidence="1">
    <location>
        <begin position="1"/>
        <end position="22"/>
    </location>
</feature>
<name>A0A7S2Q4Y9_9DINO</name>
<feature type="compositionally biased region" description="Pro residues" evidence="1">
    <location>
        <begin position="1"/>
        <end position="14"/>
    </location>
</feature>
<evidence type="ECO:0000256" key="1">
    <source>
        <dbReference type="SAM" id="MobiDB-lite"/>
    </source>
</evidence>
<reference evidence="2" key="1">
    <citation type="submission" date="2021-01" db="EMBL/GenBank/DDBJ databases">
        <authorList>
            <person name="Corre E."/>
            <person name="Pelletier E."/>
            <person name="Niang G."/>
            <person name="Scheremetjew M."/>
            <person name="Finn R."/>
            <person name="Kale V."/>
            <person name="Holt S."/>
            <person name="Cochrane G."/>
            <person name="Meng A."/>
            <person name="Brown T."/>
            <person name="Cohen L."/>
        </authorList>
    </citation>
    <scope>NUCLEOTIDE SEQUENCE</scope>
    <source>
        <strain evidence="2">RCC3387</strain>
    </source>
</reference>
<gene>
    <name evidence="2" type="ORF">BRAN1462_LOCUS51037</name>
</gene>
<sequence>MSFRTVPPPSPEAPAPALTDDEAERLEEVKAELRACKTQLSEEGLLPEEVNKHPKVLSLVESMQHLRDKEVRAALGAEVVDEAEAEAEGPIPGETLQITAFEGPRRFETQKEAQTNYFHQKRLRREGRLGPHFFNQPRGREMKTRRALKKEDIKEIRGRVVERRKEKAPVEGHAAMAAVCDQAWEAARADEAAVGAGENSKE</sequence>
<evidence type="ECO:0000313" key="2">
    <source>
        <dbReference type="EMBL" id="CAD9632994.1"/>
    </source>
</evidence>
<dbReference type="EMBL" id="HBGW01080336">
    <property type="protein sequence ID" value="CAD9632994.1"/>
    <property type="molecule type" value="Transcribed_RNA"/>
</dbReference>
<proteinExistence type="predicted"/>